<dbReference type="EMBL" id="NMYC01000001">
    <property type="protein sequence ID" value="PLS28218.1"/>
    <property type="molecule type" value="Genomic_DNA"/>
</dbReference>
<dbReference type="AlphaFoldDB" id="A0A2N5J1Y9"/>
<protein>
    <submittedName>
        <fullName evidence="1">Ribose-phosphate pyrophosphokinase</fullName>
    </submittedName>
</protein>
<comment type="caution">
    <text evidence="1">The sequence shown here is derived from an EMBL/GenBank/DDBJ whole genome shotgun (WGS) entry which is preliminary data.</text>
</comment>
<keyword evidence="2" id="KW-1185">Reference proteome</keyword>
<reference evidence="1 2" key="1">
    <citation type="submission" date="2017-07" db="EMBL/GenBank/DDBJ databases">
        <title>Bifidobacterium novel species.</title>
        <authorList>
            <person name="Lugli G.A."/>
            <person name="Milani C."/>
            <person name="Duranti S."/>
            <person name="Mangifesta M."/>
        </authorList>
    </citation>
    <scope>NUCLEOTIDE SEQUENCE [LARGE SCALE GENOMIC DNA]</scope>
    <source>
        <strain evidence="2">Goo31D</strain>
    </source>
</reference>
<dbReference type="RefSeq" id="WP_101670948.1">
    <property type="nucleotide sequence ID" value="NZ_NMYC01000001.1"/>
</dbReference>
<name>A0A2N5J1Y9_9BIFI</name>
<dbReference type="GO" id="GO:0016301">
    <property type="term" value="F:kinase activity"/>
    <property type="evidence" value="ECO:0007669"/>
    <property type="project" value="UniProtKB-KW"/>
</dbReference>
<sequence length="260" mass="29631">MNDAYDDPDDHDEGFIWVGDTSRPDAIEQVQRSFDEQLHHASEEFRITGFKDFATLACNRYGWPCAFVLLCRDWQGSYMRRQQGTIREIAFNMAALRALTPINSVSTGDFVVRFLDEGGLDEHRILTNVQRTSMLHRHGLLTCEHDKREHDALALNCVRTGLTLALPNESVVVWKTDDDGSTIDIGIHDAVSLRMQMNAYPQLFDKDSILSDDDVERDIADCLNVLNLIRDTPLNPLEVPQEQLIFAPPQALNKQYHPIH</sequence>
<organism evidence="1 2">
    <name type="scientific">Bifidobacterium anseris</name>
    <dbReference type="NCBI Taxonomy" id="2020963"/>
    <lineage>
        <taxon>Bacteria</taxon>
        <taxon>Bacillati</taxon>
        <taxon>Actinomycetota</taxon>
        <taxon>Actinomycetes</taxon>
        <taxon>Bifidobacteriales</taxon>
        <taxon>Bifidobacteriaceae</taxon>
        <taxon>Bifidobacterium</taxon>
    </lineage>
</organism>
<accession>A0A2N5J1Y9</accession>
<evidence type="ECO:0000313" key="2">
    <source>
        <dbReference type="Proteomes" id="UP000234935"/>
    </source>
</evidence>
<proteinExistence type="predicted"/>
<keyword evidence="1" id="KW-0418">Kinase</keyword>
<gene>
    <name evidence="1" type="ORF">CGZ88_0380</name>
</gene>
<keyword evidence="1" id="KW-0808">Transferase</keyword>
<evidence type="ECO:0000313" key="1">
    <source>
        <dbReference type="EMBL" id="PLS28218.1"/>
    </source>
</evidence>
<dbReference type="OrthoDB" id="3231208at2"/>
<dbReference type="Proteomes" id="UP000234935">
    <property type="component" value="Unassembled WGS sequence"/>
</dbReference>